<dbReference type="SUPFAM" id="SSF101912">
    <property type="entry name" value="Sema domain"/>
    <property type="match status" value="1"/>
</dbReference>
<dbReference type="Pfam" id="PF01403">
    <property type="entry name" value="Sema"/>
    <property type="match status" value="1"/>
</dbReference>
<feature type="domain" description="Sema" evidence="3">
    <location>
        <begin position="1"/>
        <end position="65"/>
    </location>
</feature>
<keyword evidence="1" id="KW-0325">Glycoprotein</keyword>
<sequence length="65" mass="7460">KINGGQFSSSKEYPDEVLRFVRSHPLMFQPVQPVHRRPILLDTEGGRKLTQLAVDRVEAEDGHYN</sequence>
<dbReference type="InterPro" id="IPR036352">
    <property type="entry name" value="Semap_dom_sf"/>
</dbReference>
<dbReference type="Gene3D" id="2.130.10.10">
    <property type="entry name" value="YVTN repeat-like/Quinoprotein amine dehydrogenase"/>
    <property type="match status" value="1"/>
</dbReference>
<dbReference type="PROSITE" id="PS51004">
    <property type="entry name" value="SEMA"/>
    <property type="match status" value="1"/>
</dbReference>
<proteinExistence type="predicted"/>
<gene>
    <name evidence="4" type="ORF">M9458_035933</name>
</gene>
<dbReference type="PANTHER" id="PTHR11036">
    <property type="entry name" value="SEMAPHORIN"/>
    <property type="match status" value="1"/>
</dbReference>
<accession>A0ABD0P2C6</accession>
<dbReference type="InterPro" id="IPR015943">
    <property type="entry name" value="WD40/YVTN_repeat-like_dom_sf"/>
</dbReference>
<evidence type="ECO:0000259" key="3">
    <source>
        <dbReference type="PROSITE" id="PS51004"/>
    </source>
</evidence>
<reference evidence="4 5" key="1">
    <citation type="submission" date="2024-05" db="EMBL/GenBank/DDBJ databases">
        <title>Genome sequencing and assembly of Indian major carp, Cirrhinus mrigala (Hamilton, 1822).</title>
        <authorList>
            <person name="Mohindra V."/>
            <person name="Chowdhury L.M."/>
            <person name="Lal K."/>
            <person name="Jena J.K."/>
        </authorList>
    </citation>
    <scope>NUCLEOTIDE SEQUENCE [LARGE SCALE GENOMIC DNA]</scope>
    <source>
        <strain evidence="4">CM1030</strain>
        <tissue evidence="4">Blood</tissue>
    </source>
</reference>
<dbReference type="GO" id="GO:0007399">
    <property type="term" value="P:nervous system development"/>
    <property type="evidence" value="ECO:0007669"/>
    <property type="project" value="UniProtKB-ARBA"/>
</dbReference>
<dbReference type="AlphaFoldDB" id="A0ABD0P2C6"/>
<protein>
    <recommendedName>
        <fullName evidence="3">Sema domain-containing protein</fullName>
    </recommendedName>
</protein>
<organism evidence="4 5">
    <name type="scientific">Cirrhinus mrigala</name>
    <name type="common">Mrigala</name>
    <dbReference type="NCBI Taxonomy" id="683832"/>
    <lineage>
        <taxon>Eukaryota</taxon>
        <taxon>Metazoa</taxon>
        <taxon>Chordata</taxon>
        <taxon>Craniata</taxon>
        <taxon>Vertebrata</taxon>
        <taxon>Euteleostomi</taxon>
        <taxon>Actinopterygii</taxon>
        <taxon>Neopterygii</taxon>
        <taxon>Teleostei</taxon>
        <taxon>Ostariophysi</taxon>
        <taxon>Cypriniformes</taxon>
        <taxon>Cyprinidae</taxon>
        <taxon>Labeoninae</taxon>
        <taxon>Labeonini</taxon>
        <taxon>Cirrhinus</taxon>
    </lineage>
</organism>
<feature type="non-terminal residue" evidence="4">
    <location>
        <position position="1"/>
    </location>
</feature>
<evidence type="ECO:0000313" key="5">
    <source>
        <dbReference type="Proteomes" id="UP001529510"/>
    </source>
</evidence>
<dbReference type="Proteomes" id="UP001529510">
    <property type="component" value="Unassembled WGS sequence"/>
</dbReference>
<name>A0ABD0P2C6_CIRMR</name>
<evidence type="ECO:0000313" key="4">
    <source>
        <dbReference type="EMBL" id="KAL0167711.1"/>
    </source>
</evidence>
<dbReference type="EMBL" id="JAMKFB020000018">
    <property type="protein sequence ID" value="KAL0167711.1"/>
    <property type="molecule type" value="Genomic_DNA"/>
</dbReference>
<comment type="caution">
    <text evidence="4">The sequence shown here is derived from an EMBL/GenBank/DDBJ whole genome shotgun (WGS) entry which is preliminary data.</text>
</comment>
<evidence type="ECO:0000256" key="1">
    <source>
        <dbReference type="ARBA" id="ARBA00023180"/>
    </source>
</evidence>
<keyword evidence="5" id="KW-1185">Reference proteome</keyword>
<evidence type="ECO:0000256" key="2">
    <source>
        <dbReference type="PROSITE-ProRule" id="PRU00352"/>
    </source>
</evidence>
<dbReference type="InterPro" id="IPR001627">
    <property type="entry name" value="Semap_dom"/>
</dbReference>
<feature type="non-terminal residue" evidence="4">
    <location>
        <position position="65"/>
    </location>
</feature>
<comment type="caution">
    <text evidence="2">Lacks conserved residue(s) required for the propagation of feature annotation.</text>
</comment>
<dbReference type="InterPro" id="IPR027231">
    <property type="entry name" value="Semaphorin"/>
</dbReference>
<dbReference type="PANTHER" id="PTHR11036:SF22">
    <property type="entry name" value="SEMAPHORIN-3E"/>
    <property type="match status" value="1"/>
</dbReference>